<dbReference type="SUPFAM" id="SSF51338">
    <property type="entry name" value="Composite domain of metallo-dependent hydrolases"/>
    <property type="match status" value="1"/>
</dbReference>
<accession>A0A7V4U0K8</accession>
<feature type="domain" description="Amidohydrolase 3" evidence="1">
    <location>
        <begin position="82"/>
        <end position="572"/>
    </location>
</feature>
<reference evidence="2" key="1">
    <citation type="journal article" date="2020" name="mSystems">
        <title>Genome- and Community-Level Interaction Insights into Carbon Utilization and Element Cycling Functions of Hydrothermarchaeota in Hydrothermal Sediment.</title>
        <authorList>
            <person name="Zhou Z."/>
            <person name="Liu Y."/>
            <person name="Xu W."/>
            <person name="Pan J."/>
            <person name="Luo Z.H."/>
            <person name="Li M."/>
        </authorList>
    </citation>
    <scope>NUCLEOTIDE SEQUENCE [LARGE SCALE GENOMIC DNA]</scope>
    <source>
        <strain evidence="2">HyVt-577</strain>
    </source>
</reference>
<dbReference type="CDD" id="cd01300">
    <property type="entry name" value="YtcJ_like"/>
    <property type="match status" value="1"/>
</dbReference>
<dbReference type="GO" id="GO:0016810">
    <property type="term" value="F:hydrolase activity, acting on carbon-nitrogen (but not peptide) bonds"/>
    <property type="evidence" value="ECO:0007669"/>
    <property type="project" value="InterPro"/>
</dbReference>
<dbReference type="InterPro" id="IPR032466">
    <property type="entry name" value="Metal_Hydrolase"/>
</dbReference>
<dbReference type="Proteomes" id="UP000885779">
    <property type="component" value="Unassembled WGS sequence"/>
</dbReference>
<protein>
    <submittedName>
        <fullName evidence="2">Amidohydrolase</fullName>
    </submittedName>
</protein>
<dbReference type="PANTHER" id="PTHR22642:SF2">
    <property type="entry name" value="PROTEIN LONG AFTER FAR-RED 3"/>
    <property type="match status" value="1"/>
</dbReference>
<dbReference type="Gene3D" id="2.30.40.10">
    <property type="entry name" value="Urease, subunit C, domain 1"/>
    <property type="match status" value="1"/>
</dbReference>
<proteinExistence type="predicted"/>
<dbReference type="SUPFAM" id="SSF51556">
    <property type="entry name" value="Metallo-dependent hydrolases"/>
    <property type="match status" value="1"/>
</dbReference>
<dbReference type="InterPro" id="IPR033932">
    <property type="entry name" value="YtcJ-like"/>
</dbReference>
<gene>
    <name evidence="2" type="ORF">ENK44_08825</name>
</gene>
<dbReference type="Gene3D" id="3.20.20.140">
    <property type="entry name" value="Metal-dependent hydrolases"/>
    <property type="match status" value="1"/>
</dbReference>
<evidence type="ECO:0000259" key="1">
    <source>
        <dbReference type="Pfam" id="PF07969"/>
    </source>
</evidence>
<organism evidence="2">
    <name type="scientific">Caldithrix abyssi</name>
    <dbReference type="NCBI Taxonomy" id="187145"/>
    <lineage>
        <taxon>Bacteria</taxon>
        <taxon>Pseudomonadati</taxon>
        <taxon>Calditrichota</taxon>
        <taxon>Calditrichia</taxon>
        <taxon>Calditrichales</taxon>
        <taxon>Calditrichaceae</taxon>
        <taxon>Caldithrix</taxon>
    </lineage>
</organism>
<dbReference type="InterPro" id="IPR011059">
    <property type="entry name" value="Metal-dep_hydrolase_composite"/>
</dbReference>
<dbReference type="InterPro" id="IPR013108">
    <property type="entry name" value="Amidohydro_3"/>
</dbReference>
<name>A0A7V4U0K8_CALAY</name>
<dbReference type="Gene3D" id="3.10.310.70">
    <property type="match status" value="1"/>
</dbReference>
<dbReference type="AlphaFoldDB" id="A0A7V4U0K8"/>
<dbReference type="Pfam" id="PF07969">
    <property type="entry name" value="Amidohydro_3"/>
    <property type="match status" value="1"/>
</dbReference>
<evidence type="ECO:0000313" key="2">
    <source>
        <dbReference type="EMBL" id="HGY55791.1"/>
    </source>
</evidence>
<comment type="caution">
    <text evidence="2">The sequence shown here is derived from an EMBL/GenBank/DDBJ whole genome shotgun (WGS) entry which is preliminary data.</text>
</comment>
<sequence>MRKIRQKRILAVVVTAVVVSFLLIVSSCTVKNRQAATIYKNGTILTMNDARPTAEAVAVRDGKIVAVGALAEVQKAAGGNAKTVDLNGKTLMPGFIDSHSHLSLMGTKLALANMSNPPAGPITSIEDIKNEFRKWIKENNLKPGDLVAGWGYDHTQLKEHRHPTRDDLDEISTEHPIVLIHFSTHQVVLNSLALEMVGYNENTPDPEGGRILRYPGTKKPNGIAQETASIPIKLKVFGATYEEKLKRITKALDKYMEEGFTTAQDAALLDTAWLAAYRHLGRDGVLKIDVAAMPFFKTADMLMKNFEQDKQYHNHFRLAGVKLILDGGSPGRSAYLREPYYVQEPGEKNFRGVPLFPNQDDIDRMVTSYYEKGWPTFIHALGDAAVDQAVHAVRTAENKFPGKDRRTQIIHAQLFWPDQMDALKQLGATVTFQMTHVYYFGDFHIKQTFGPERAEHLCPMKTAMDHGLNVTIHHDAPVHPPDQLFIIWSAVNRVTRSGHVLGPDERVSVMDALKASTINAAYQIFEEDLKGSIEPGKLADFVVLSDNPMTIDPMKIKDIEVLETIKEGETVFKR</sequence>
<dbReference type="PROSITE" id="PS51257">
    <property type="entry name" value="PROKAR_LIPOPROTEIN"/>
    <property type="match status" value="1"/>
</dbReference>
<dbReference type="EMBL" id="DRQG01000084">
    <property type="protein sequence ID" value="HGY55791.1"/>
    <property type="molecule type" value="Genomic_DNA"/>
</dbReference>
<dbReference type="PANTHER" id="PTHR22642">
    <property type="entry name" value="IMIDAZOLONEPROPIONASE"/>
    <property type="match status" value="1"/>
</dbReference>